<proteinExistence type="predicted"/>
<organism evidence="1 2">
    <name type="scientific">Aureobasidium mustum</name>
    <dbReference type="NCBI Taxonomy" id="2773714"/>
    <lineage>
        <taxon>Eukaryota</taxon>
        <taxon>Fungi</taxon>
        <taxon>Dikarya</taxon>
        <taxon>Ascomycota</taxon>
        <taxon>Pezizomycotina</taxon>
        <taxon>Dothideomycetes</taxon>
        <taxon>Dothideomycetidae</taxon>
        <taxon>Dothideales</taxon>
        <taxon>Saccotheciaceae</taxon>
        <taxon>Aureobasidium</taxon>
    </lineage>
</organism>
<keyword evidence="2" id="KW-1185">Reference proteome</keyword>
<accession>A0A9N8JRC3</accession>
<dbReference type="EMBL" id="CAIJEO010000005">
    <property type="protein sequence ID" value="CAD0092418.1"/>
    <property type="molecule type" value="Genomic_DNA"/>
</dbReference>
<dbReference type="AlphaFoldDB" id="A0A9N8JRC3"/>
<dbReference type="OrthoDB" id="3942927at2759"/>
<protein>
    <submittedName>
        <fullName evidence="1">Uncharacterized protein</fullName>
    </submittedName>
</protein>
<sequence>MWVHTIYEEIAKHLDEDVANLKTRRIVAQEIVLHALGFPFPESYQGDVVKDVILTDAGLDYTVEFRNKQHPASSKWRNEKISYYTMLDKLREIGCEWVVLAQLKRTRTVFAQFVNEKVRVFVLQWAQFYKPIADIFSERAHGDVTGKAEYSLIAKDGHFDCPVEDWHNYNSHWATVADRMRYKTTYAQMPRGWLLYADVQSEYGLKGVANENFSWAIWPRWVDNDLYPCASVPIPASAFIGILPARPQFDPEARDYAKNVRGVGTGSNKIVGPEPGHYTVEMARRGLLTFIDTSEKYEEANVIAA</sequence>
<evidence type="ECO:0000313" key="1">
    <source>
        <dbReference type="EMBL" id="CAD0092418.1"/>
    </source>
</evidence>
<name>A0A9N8JRC3_9PEZI</name>
<comment type="caution">
    <text evidence="1">The sequence shown here is derived from an EMBL/GenBank/DDBJ whole genome shotgun (WGS) entry which is preliminary data.</text>
</comment>
<gene>
    <name evidence="1" type="ORF">AWRI4233_LOCUS3618</name>
</gene>
<reference evidence="1" key="1">
    <citation type="submission" date="2020-06" db="EMBL/GenBank/DDBJ databases">
        <authorList>
            <person name="Onetto C."/>
        </authorList>
    </citation>
    <scope>NUCLEOTIDE SEQUENCE</scope>
</reference>
<dbReference type="Proteomes" id="UP000714618">
    <property type="component" value="Unassembled WGS sequence"/>
</dbReference>
<evidence type="ECO:0000313" key="2">
    <source>
        <dbReference type="Proteomes" id="UP000714618"/>
    </source>
</evidence>